<evidence type="ECO:0000313" key="7">
    <source>
        <dbReference type="Proteomes" id="UP000242474"/>
    </source>
</evidence>
<dbReference type="InterPro" id="IPR036390">
    <property type="entry name" value="WH_DNA-bd_sf"/>
</dbReference>
<dbReference type="SUPFAM" id="SSF46785">
    <property type="entry name" value="Winged helix' DNA-binding domain"/>
    <property type="match status" value="1"/>
</dbReference>
<accession>A0A2G5BDM6</accession>
<name>A0A2G5BDM6_COERN</name>
<feature type="domain" description="HSF-type DNA-binding" evidence="5">
    <location>
        <begin position="60"/>
        <end position="164"/>
    </location>
</feature>
<dbReference type="AlphaFoldDB" id="A0A2G5BDM6"/>
<dbReference type="Pfam" id="PF00447">
    <property type="entry name" value="HSF_DNA-bind"/>
    <property type="match status" value="1"/>
</dbReference>
<keyword evidence="3" id="KW-0539">Nucleus</keyword>
<proteinExistence type="inferred from homology"/>
<dbReference type="OrthoDB" id="5541326at2759"/>
<comment type="subcellular location">
    <subcellularLocation>
        <location evidence="1">Nucleus</location>
    </subcellularLocation>
</comment>
<evidence type="ECO:0000256" key="3">
    <source>
        <dbReference type="ARBA" id="ARBA00023242"/>
    </source>
</evidence>
<sequence>MSVSNGSGYISNRGCMAPDACMRNLPPSLSFIMNDYDIPVYSAPMSTPSYSFNQMFSNEPTYTFPYVLYLLLEDTKNSEWIRWRSDGTGFKFCSWPRLLEALNKKGMNMRLITSIKKNLNDYGFKTLCDGRRRIKTTNGKKWFEYSHKRFSEGDKNGLQTIRRKSGYR</sequence>
<keyword evidence="7" id="KW-1185">Reference proteome</keyword>
<dbReference type="GO" id="GO:0043565">
    <property type="term" value="F:sequence-specific DNA binding"/>
    <property type="evidence" value="ECO:0007669"/>
    <property type="project" value="InterPro"/>
</dbReference>
<comment type="similarity">
    <text evidence="4">Belongs to the HSF family.</text>
</comment>
<evidence type="ECO:0000259" key="5">
    <source>
        <dbReference type="SMART" id="SM00415"/>
    </source>
</evidence>
<dbReference type="EMBL" id="KZ303496">
    <property type="protein sequence ID" value="PIA17120.1"/>
    <property type="molecule type" value="Genomic_DNA"/>
</dbReference>
<gene>
    <name evidence="6" type="ORF">COEREDRAFT_7885</name>
</gene>
<protein>
    <recommendedName>
        <fullName evidence="5">HSF-type DNA-binding domain-containing protein</fullName>
    </recommendedName>
</protein>
<dbReference type="SMART" id="SM00415">
    <property type="entry name" value="HSF"/>
    <property type="match status" value="1"/>
</dbReference>
<dbReference type="InterPro" id="IPR000232">
    <property type="entry name" value="HSF_DNA-bd"/>
</dbReference>
<dbReference type="Proteomes" id="UP000242474">
    <property type="component" value="Unassembled WGS sequence"/>
</dbReference>
<evidence type="ECO:0000313" key="6">
    <source>
        <dbReference type="EMBL" id="PIA17120.1"/>
    </source>
</evidence>
<dbReference type="GO" id="GO:0003700">
    <property type="term" value="F:DNA-binding transcription factor activity"/>
    <property type="evidence" value="ECO:0007669"/>
    <property type="project" value="InterPro"/>
</dbReference>
<dbReference type="GO" id="GO:0005634">
    <property type="term" value="C:nucleus"/>
    <property type="evidence" value="ECO:0007669"/>
    <property type="project" value="UniProtKB-SubCell"/>
</dbReference>
<evidence type="ECO:0000256" key="1">
    <source>
        <dbReference type="ARBA" id="ARBA00004123"/>
    </source>
</evidence>
<evidence type="ECO:0000256" key="2">
    <source>
        <dbReference type="ARBA" id="ARBA00023125"/>
    </source>
</evidence>
<dbReference type="Gene3D" id="1.10.10.10">
    <property type="entry name" value="Winged helix-like DNA-binding domain superfamily/Winged helix DNA-binding domain"/>
    <property type="match status" value="1"/>
</dbReference>
<organism evidence="6 7">
    <name type="scientific">Coemansia reversa (strain ATCC 12441 / NRRL 1564)</name>
    <dbReference type="NCBI Taxonomy" id="763665"/>
    <lineage>
        <taxon>Eukaryota</taxon>
        <taxon>Fungi</taxon>
        <taxon>Fungi incertae sedis</taxon>
        <taxon>Zoopagomycota</taxon>
        <taxon>Kickxellomycotina</taxon>
        <taxon>Kickxellomycetes</taxon>
        <taxon>Kickxellales</taxon>
        <taxon>Kickxellaceae</taxon>
        <taxon>Coemansia</taxon>
    </lineage>
</organism>
<dbReference type="InterPro" id="IPR036388">
    <property type="entry name" value="WH-like_DNA-bd_sf"/>
</dbReference>
<reference evidence="6 7" key="1">
    <citation type="journal article" date="2015" name="Genome Biol. Evol.">
        <title>Phylogenomic analyses indicate that early fungi evolved digesting cell walls of algal ancestors of land plants.</title>
        <authorList>
            <person name="Chang Y."/>
            <person name="Wang S."/>
            <person name="Sekimoto S."/>
            <person name="Aerts A.L."/>
            <person name="Choi C."/>
            <person name="Clum A."/>
            <person name="LaButti K.M."/>
            <person name="Lindquist E.A."/>
            <person name="Yee Ngan C."/>
            <person name="Ohm R.A."/>
            <person name="Salamov A.A."/>
            <person name="Grigoriev I.V."/>
            <person name="Spatafora J.W."/>
            <person name="Berbee M.L."/>
        </authorList>
    </citation>
    <scope>NUCLEOTIDE SEQUENCE [LARGE SCALE GENOMIC DNA]</scope>
    <source>
        <strain evidence="6 7">NRRL 1564</strain>
    </source>
</reference>
<evidence type="ECO:0000256" key="4">
    <source>
        <dbReference type="RuleBase" id="RU004020"/>
    </source>
</evidence>
<keyword evidence="2" id="KW-0238">DNA-binding</keyword>